<feature type="compositionally biased region" description="Polar residues" evidence="3">
    <location>
        <begin position="31"/>
        <end position="42"/>
    </location>
</feature>
<feature type="compositionally biased region" description="Basic residues" evidence="3">
    <location>
        <begin position="1"/>
        <end position="19"/>
    </location>
</feature>
<feature type="region of interest" description="Disordered" evidence="3">
    <location>
        <begin position="206"/>
        <end position="234"/>
    </location>
</feature>
<dbReference type="STRING" id="6216.A0A158QC74"/>
<evidence type="ECO:0000313" key="5">
    <source>
        <dbReference type="EMBL" id="VDL18535.1"/>
    </source>
</evidence>
<feature type="region of interest" description="Disordered" evidence="3">
    <location>
        <begin position="992"/>
        <end position="1029"/>
    </location>
</feature>
<feature type="compositionally biased region" description="Pro residues" evidence="3">
    <location>
        <begin position="950"/>
        <end position="967"/>
    </location>
</feature>
<feature type="region of interest" description="Disordered" evidence="3">
    <location>
        <begin position="471"/>
        <end position="490"/>
    </location>
</feature>
<sequence length="1153" mass="127733">MDGKAAKKKPFWRLSKNKNRNSVEIPKADGSSGTPASPNASLPVNGTLRSLFMDDTAIVHRRSSLTDRANYTNGINPDIRLSQRRSNRECRSMCVPSGEERNFLLEIKNAGISMQVKTHDIHVWYQNQLYRVNRVFKENQTDEVEFLRKLYQIFLPKEPLPANITSAFQVVDEQKKSFRPIRNNELFPNGSLLKLLINKESNPRPGIDESCALSQQNSNSSNNSSASNNSSPPLIYPNNQFPDYLAAPLLARKYPTTSSSATAITALFQKQEVIEEVARNEKLISNHPSSPGSMHSQIPSGGTPTRLPIHSTLIPATMQVGSNGERHLILHYPDGHSVAATALPNQSGQFHLVPMISNHQSTSQTAQGQSTQPPTTLRIVQTASDLTHSKRQSNGESHTHLVRNKAGQKLELVCTCPPELHQAIRQSQIDGSHHNSRLAEDELVRRIKVSSRNHQGWINSIPIIEQHNIPSGESSETFQESDSSGGSGYGTTFSNYRQKVVLPDTLLNSVLNDQAKSHSKPPQTLEEAQLRIAQMESQLNKLTSWFRAIHTQGGMEFYASGQIPKNNDSNHCSDSYGQCSHSVSPPSHSSNRHRLLSAYRELKELRLDLQSLRETHAANTRQMQSLSDSVVKEISELLTTVQPNGATPVRAVQLKLDNQIADFKTGYEKIETWLADLDGCIEEMRIDALNRRCRVSVAEVEAYALHLSRLSQRLASFKGQIPEICNASNLLSLVIEAEIKLQNEYLSNEPKRIDVALSTCKQLTCTLFTLKRLAAVQENGISINIPTLRTIRDPRPEDKKLYLQQISKIVPNHEARMLGLACHEKTRERRKRMLSLRESMFFEGAVEKSESNLCDILRRLNELSLDLLPSSPDQSEEEGSNQILPIHTKGTLPSWLCPIHRDSGKPSETHCNHCEILRTGKSIRGSGDGESSTPPSSTSSEQIAVGSQLPNPPPAAPTLNLPPLPIAPRGPRRAHVVFSRTVLVDAGRETTRLNCPSDLDDEHGDEDDYTGAETGSDGDELQQPWKKERLHRGNRVVDIHPGLPRNEYVICDGRCGAPACAQGSCLARQKGSTGSVLKTTTAYGSNSNSSDRNSLAAQISRISSGDFDARSIDSEESEKQPAEPTSVHEMRAHHQCCRLNNNNSNNTSSPSNP</sequence>
<protein>
    <submittedName>
        <fullName evidence="7">AIP3 domain-containing protein</fullName>
    </submittedName>
</protein>
<proteinExistence type="predicted"/>
<organism evidence="7">
    <name type="scientific">Hymenolepis diminuta</name>
    <name type="common">Rat tapeworm</name>
    <dbReference type="NCBI Taxonomy" id="6216"/>
    <lineage>
        <taxon>Eukaryota</taxon>
        <taxon>Metazoa</taxon>
        <taxon>Spiralia</taxon>
        <taxon>Lophotrochozoa</taxon>
        <taxon>Platyhelminthes</taxon>
        <taxon>Cestoda</taxon>
        <taxon>Eucestoda</taxon>
        <taxon>Cyclophyllidea</taxon>
        <taxon>Hymenolepididae</taxon>
        <taxon>Hymenolepis</taxon>
    </lineage>
</organism>
<feature type="compositionally biased region" description="Low complexity" evidence="3">
    <location>
        <begin position="1140"/>
        <end position="1153"/>
    </location>
</feature>
<dbReference type="Pfam" id="PF03915">
    <property type="entry name" value="AIP3"/>
    <property type="match status" value="1"/>
</dbReference>
<dbReference type="EMBL" id="UYSG01000173">
    <property type="protein sequence ID" value="VDL18535.1"/>
    <property type="molecule type" value="Genomic_DNA"/>
</dbReference>
<dbReference type="Gene3D" id="1.20.58.1540">
    <property type="entry name" value="Actin interacting protein 3, C-terminal domain"/>
    <property type="match status" value="1"/>
</dbReference>
<feature type="compositionally biased region" description="Acidic residues" evidence="3">
    <location>
        <begin position="998"/>
        <end position="1020"/>
    </location>
</feature>
<evidence type="ECO:0000256" key="2">
    <source>
        <dbReference type="SAM" id="Coils"/>
    </source>
</evidence>
<dbReference type="PANTHER" id="PTHR22741">
    <property type="entry name" value="P140CAP/SNIP-RELATED"/>
    <property type="match status" value="1"/>
</dbReference>
<reference evidence="5 6" key="2">
    <citation type="submission" date="2018-11" db="EMBL/GenBank/DDBJ databases">
        <authorList>
            <consortium name="Pathogen Informatics"/>
        </authorList>
    </citation>
    <scope>NUCLEOTIDE SEQUENCE [LARGE SCALE GENOMIC DNA]</scope>
</reference>
<feature type="region of interest" description="Disordered" evidence="3">
    <location>
        <begin position="921"/>
        <end position="967"/>
    </location>
</feature>
<dbReference type="AlphaFoldDB" id="A0A158QC74"/>
<dbReference type="PANTHER" id="PTHR22741:SF10">
    <property type="entry name" value="COILED-COIL DOMAIN-CONTAINING PROTEIN CG32809"/>
    <property type="match status" value="1"/>
</dbReference>
<feature type="region of interest" description="Disordered" evidence="3">
    <location>
        <begin position="1106"/>
        <end position="1153"/>
    </location>
</feature>
<evidence type="ECO:0000313" key="6">
    <source>
        <dbReference type="Proteomes" id="UP000274504"/>
    </source>
</evidence>
<feature type="compositionally biased region" description="Basic and acidic residues" evidence="3">
    <location>
        <begin position="1107"/>
        <end position="1132"/>
    </location>
</feature>
<dbReference type="WBParaSite" id="HDID_0000107301-mRNA-1">
    <property type="protein sequence ID" value="HDID_0000107301-mRNA-1"/>
    <property type="gene ID" value="HDID_0000107301"/>
</dbReference>
<evidence type="ECO:0000313" key="7">
    <source>
        <dbReference type="WBParaSite" id="HDID_0000107301-mRNA-1"/>
    </source>
</evidence>
<feature type="coiled-coil region" evidence="2">
    <location>
        <begin position="595"/>
        <end position="622"/>
    </location>
</feature>
<accession>A0A158QC74</accession>
<feature type="domain" description="Actin interacting protein 3-like C-terminal" evidence="4">
    <location>
        <begin position="537"/>
        <end position="721"/>
    </location>
</feature>
<dbReference type="OrthoDB" id="6022652at2759"/>
<dbReference type="InterPro" id="IPR022782">
    <property type="entry name" value="AIP3-like_C"/>
</dbReference>
<evidence type="ECO:0000256" key="1">
    <source>
        <dbReference type="ARBA" id="ARBA00023054"/>
    </source>
</evidence>
<evidence type="ECO:0000259" key="4">
    <source>
        <dbReference type="Pfam" id="PF03915"/>
    </source>
</evidence>
<reference evidence="7" key="1">
    <citation type="submission" date="2016-04" db="UniProtKB">
        <authorList>
            <consortium name="WormBaseParasite"/>
        </authorList>
    </citation>
    <scope>IDENTIFICATION</scope>
</reference>
<evidence type="ECO:0000256" key="3">
    <source>
        <dbReference type="SAM" id="MobiDB-lite"/>
    </source>
</evidence>
<feature type="compositionally biased region" description="Low complexity" evidence="3">
    <location>
        <begin position="930"/>
        <end position="941"/>
    </location>
</feature>
<gene>
    <name evidence="5" type="ORF">HDID_LOCUS1074</name>
</gene>
<name>A0A158QC74_HYMDI</name>
<keyword evidence="1 2" id="KW-0175">Coiled coil</keyword>
<feature type="region of interest" description="Disordered" evidence="3">
    <location>
        <begin position="1"/>
        <end position="42"/>
    </location>
</feature>
<feature type="compositionally biased region" description="Low complexity" evidence="3">
    <location>
        <begin position="214"/>
        <end position="231"/>
    </location>
</feature>
<dbReference type="InterPro" id="IPR051825">
    <property type="entry name" value="SRCIN1"/>
</dbReference>
<dbReference type="GO" id="GO:0005737">
    <property type="term" value="C:cytoplasm"/>
    <property type="evidence" value="ECO:0007669"/>
    <property type="project" value="TreeGrafter"/>
</dbReference>
<dbReference type="Proteomes" id="UP000274504">
    <property type="component" value="Unassembled WGS sequence"/>
</dbReference>
<feature type="compositionally biased region" description="Polar residues" evidence="3">
    <location>
        <begin position="471"/>
        <end position="480"/>
    </location>
</feature>